<gene>
    <name evidence="6" type="ORF">JWYL7_0318</name>
    <name evidence="7" type="ORF">SAMN05661008_01040</name>
</gene>
<dbReference type="Proteomes" id="UP000323392">
    <property type="component" value="Unassembled WGS sequence"/>
</dbReference>
<feature type="domain" description="GGDEF" evidence="5">
    <location>
        <begin position="433"/>
        <end position="565"/>
    </location>
</feature>
<dbReference type="Gene3D" id="3.30.450.20">
    <property type="entry name" value="PAS domain"/>
    <property type="match status" value="3"/>
</dbReference>
<accession>A0A150FNN6</accession>
<dbReference type="PATRIC" id="fig|1121328.3.peg.317"/>
<evidence type="ECO:0000259" key="4">
    <source>
        <dbReference type="PROSITE" id="PS50883"/>
    </source>
</evidence>
<dbReference type="InterPro" id="IPR035919">
    <property type="entry name" value="EAL_sf"/>
</dbReference>
<dbReference type="CDD" id="cd01949">
    <property type="entry name" value="GGDEF"/>
    <property type="match status" value="1"/>
</dbReference>
<dbReference type="InterPro" id="IPR043128">
    <property type="entry name" value="Rev_trsase/Diguanyl_cyclase"/>
</dbReference>
<dbReference type="Gene3D" id="3.20.20.450">
    <property type="entry name" value="EAL domain"/>
    <property type="match status" value="1"/>
</dbReference>
<dbReference type="NCBIfam" id="TIGR00229">
    <property type="entry name" value="sensory_box"/>
    <property type="match status" value="2"/>
</dbReference>
<feature type="domain" description="PAS" evidence="2">
    <location>
        <begin position="117"/>
        <end position="168"/>
    </location>
</feature>
<dbReference type="InterPro" id="IPR035965">
    <property type="entry name" value="PAS-like_dom_sf"/>
</dbReference>
<dbReference type="SMART" id="SM00091">
    <property type="entry name" value="PAS"/>
    <property type="match status" value="3"/>
</dbReference>
<dbReference type="Pfam" id="PF00563">
    <property type="entry name" value="EAL"/>
    <property type="match status" value="1"/>
</dbReference>
<protein>
    <submittedName>
        <fullName evidence="6">Diguanylate cyclase/phosphodiesterase with PAS/PAC sensor(S)</fullName>
    </submittedName>
    <submittedName>
        <fullName evidence="7">PAS domain S-box-containing protein/diguanylate cyclase (GGDEF) domain-containing protein</fullName>
    </submittedName>
</protein>
<keyword evidence="9" id="KW-1185">Reference proteome</keyword>
<dbReference type="Pfam" id="PF00990">
    <property type="entry name" value="GGDEF"/>
    <property type="match status" value="1"/>
</dbReference>
<dbReference type="SMART" id="SM00267">
    <property type="entry name" value="GGDEF"/>
    <property type="match status" value="1"/>
</dbReference>
<dbReference type="InterPro" id="IPR001633">
    <property type="entry name" value="EAL_dom"/>
</dbReference>
<dbReference type="PANTHER" id="PTHR44757">
    <property type="entry name" value="DIGUANYLATE CYCLASE DGCP"/>
    <property type="match status" value="1"/>
</dbReference>
<dbReference type="SUPFAM" id="SSF55785">
    <property type="entry name" value="PYP-like sensor domain (PAS domain)"/>
    <property type="match status" value="3"/>
</dbReference>
<dbReference type="InterPro" id="IPR029787">
    <property type="entry name" value="Nucleotide_cyclase"/>
</dbReference>
<evidence type="ECO:0000259" key="5">
    <source>
        <dbReference type="PROSITE" id="PS50887"/>
    </source>
</evidence>
<evidence type="ECO:0000259" key="2">
    <source>
        <dbReference type="PROSITE" id="PS50112"/>
    </source>
</evidence>
<dbReference type="CDD" id="cd00130">
    <property type="entry name" value="PAS"/>
    <property type="match status" value="1"/>
</dbReference>
<sequence>MILQKSPIAYANHKIVLDENNIPCDYIFLEVNEAFEKMTGLKKENVIGKKVTQVIPNIKEDDFDWIKFYGEVALNKSEKEITSYSKILNRYYKIVTFSQEKEYFTTLFLDVTKETIISNRYEILFKNNIDAIVYFDKNNIVVDVNETFLKMFKYKKEECIGKNLDELVIIKEKRDEGKKNTINLFKEGTLDISAIRYTKELEPIYVDIRGMIVRQSDQIIGGYAIYTDVTETVHYQKQIESTNEELEATICQLTANEEELRAQYDEIQEYLEKNEELKQKYEIAIRATGSFVWEIDKNFKLTHHISQDIKNILGIDIASESIYEIINQIVLPRDRKKLIEEFKKNEKSFKNEINTQIRVKDIQGNIRWYLVKGKKITDRLGNFKTINGVLVEITDMKQKEEHIRYLAEHDSLTGIYNRRKFRQVLKEAINKNKQGTILLLDLDNFKNINDTLGHLYGDKILRKIVETLKALNLKDAQLFRVGGDEFVIHISKDDIHEIKLYARNILKIFREKIKVEDMEQPITASIGIVRYPLDGKDIDDLFKKADIAMYKAKFSGKNKYLLFNEEMKIEFNEKINIENILRKAIKEEKLLIKYQPVVDVDTGKTIYFEALLRLENINISPAVFIPTAEESEIIIQIGKWVIAEVAGQIKKWKEKGLPVKPVAINISPKQFSDSKFIKYLVQTIKQNEIDPSLIELEITENVLLENKQETIERLNAIKKLGIKIALDDFGTGYSSLNYLTYMPIDKIKMDKSLKDKFIELDKIQIIDSMISIAHGLGLKVVAEGVEELEEYKRLKKGKCDYMQGYFFSKPVGKEEAEKILDYDYKSF</sequence>
<dbReference type="PROSITE" id="PS50113">
    <property type="entry name" value="PAC"/>
    <property type="match status" value="1"/>
</dbReference>
<reference evidence="7 9" key="2">
    <citation type="submission" date="2016-11" db="EMBL/GenBank/DDBJ databases">
        <authorList>
            <person name="Varghese N."/>
            <person name="Submissions S."/>
        </authorList>
    </citation>
    <scope>NUCLEOTIDE SEQUENCE [LARGE SCALE GENOMIC DNA]</scope>
    <source>
        <strain evidence="7 9">DSM 7308</strain>
    </source>
</reference>
<feature type="domain" description="EAL" evidence="4">
    <location>
        <begin position="574"/>
        <end position="824"/>
    </location>
</feature>
<dbReference type="AlphaFoldDB" id="A0A150FNN6"/>
<evidence type="ECO:0000313" key="7">
    <source>
        <dbReference type="EMBL" id="SHK86359.1"/>
    </source>
</evidence>
<dbReference type="InterPro" id="IPR000700">
    <property type="entry name" value="PAS-assoc_C"/>
</dbReference>
<dbReference type="SMART" id="SM00052">
    <property type="entry name" value="EAL"/>
    <property type="match status" value="1"/>
</dbReference>
<comment type="caution">
    <text evidence="6">The sequence shown here is derived from an EMBL/GenBank/DDBJ whole genome shotgun (WGS) entry which is preliminary data.</text>
</comment>
<evidence type="ECO:0000259" key="3">
    <source>
        <dbReference type="PROSITE" id="PS50113"/>
    </source>
</evidence>
<proteinExistence type="predicted"/>
<evidence type="ECO:0000313" key="8">
    <source>
        <dbReference type="Proteomes" id="UP000092605"/>
    </source>
</evidence>
<dbReference type="SUPFAM" id="SSF141868">
    <property type="entry name" value="EAL domain-like"/>
    <property type="match status" value="1"/>
</dbReference>
<dbReference type="STRING" id="1121328.JWYL7_0318"/>
<dbReference type="CDD" id="cd01948">
    <property type="entry name" value="EAL"/>
    <property type="match status" value="1"/>
</dbReference>
<dbReference type="PROSITE" id="PS50112">
    <property type="entry name" value="PAS"/>
    <property type="match status" value="2"/>
</dbReference>
<dbReference type="PROSITE" id="PS50883">
    <property type="entry name" value="EAL"/>
    <property type="match status" value="1"/>
</dbReference>
<name>A0A150FNN6_CLOPD</name>
<dbReference type="InterPro" id="IPR000160">
    <property type="entry name" value="GGDEF_dom"/>
</dbReference>
<evidence type="ECO:0000313" key="6">
    <source>
        <dbReference type="EMBL" id="KXZ39243.1"/>
    </source>
</evidence>
<dbReference type="EMBL" id="LSFY01000001">
    <property type="protein sequence ID" value="KXZ39243.1"/>
    <property type="molecule type" value="Genomic_DNA"/>
</dbReference>
<feature type="coiled-coil region" evidence="1">
    <location>
        <begin position="239"/>
        <end position="287"/>
    </location>
</feature>
<evidence type="ECO:0000313" key="9">
    <source>
        <dbReference type="Proteomes" id="UP000323392"/>
    </source>
</evidence>
<dbReference type="PROSITE" id="PS50887">
    <property type="entry name" value="GGDEF"/>
    <property type="match status" value="1"/>
</dbReference>
<dbReference type="Gene3D" id="3.30.70.270">
    <property type="match status" value="1"/>
</dbReference>
<dbReference type="Proteomes" id="UP000092605">
    <property type="component" value="Unassembled WGS sequence"/>
</dbReference>
<dbReference type="PANTHER" id="PTHR44757:SF2">
    <property type="entry name" value="BIOFILM ARCHITECTURE MAINTENANCE PROTEIN MBAA"/>
    <property type="match status" value="1"/>
</dbReference>
<dbReference type="Pfam" id="PF13426">
    <property type="entry name" value="PAS_9"/>
    <property type="match status" value="3"/>
</dbReference>
<feature type="domain" description="PAC" evidence="3">
    <location>
        <begin position="353"/>
        <end position="405"/>
    </location>
</feature>
<dbReference type="InterPro" id="IPR000014">
    <property type="entry name" value="PAS"/>
</dbReference>
<keyword evidence="1" id="KW-0175">Coiled coil</keyword>
<dbReference type="NCBIfam" id="TIGR00254">
    <property type="entry name" value="GGDEF"/>
    <property type="match status" value="1"/>
</dbReference>
<dbReference type="InterPro" id="IPR052155">
    <property type="entry name" value="Biofilm_reg_signaling"/>
</dbReference>
<dbReference type="EMBL" id="FRBG01000006">
    <property type="protein sequence ID" value="SHK86359.1"/>
    <property type="molecule type" value="Genomic_DNA"/>
</dbReference>
<organism evidence="6 8">
    <name type="scientific">Alkalithermobacter thermoalcaliphilus JW-YL-7 = DSM 7308</name>
    <dbReference type="NCBI Taxonomy" id="1121328"/>
    <lineage>
        <taxon>Bacteria</taxon>
        <taxon>Bacillati</taxon>
        <taxon>Bacillota</taxon>
        <taxon>Clostridia</taxon>
        <taxon>Peptostreptococcales</taxon>
        <taxon>Tepidibacteraceae</taxon>
        <taxon>Alkalithermobacter</taxon>
    </lineage>
</organism>
<feature type="domain" description="PAS" evidence="2">
    <location>
        <begin position="15"/>
        <end position="77"/>
    </location>
</feature>
<evidence type="ECO:0000256" key="1">
    <source>
        <dbReference type="SAM" id="Coils"/>
    </source>
</evidence>
<dbReference type="SUPFAM" id="SSF55073">
    <property type="entry name" value="Nucleotide cyclase"/>
    <property type="match status" value="1"/>
</dbReference>
<reference evidence="6 8" key="1">
    <citation type="submission" date="2016-02" db="EMBL/GenBank/DDBJ databases">
        <title>Draft genome sequence for Clostridium paradoxum JW-YL-7.</title>
        <authorList>
            <person name="Utturkar S.M."/>
            <person name="Lancaster A."/>
            <person name="Poole F.L."/>
            <person name="Adams M.W."/>
            <person name="Brown S.D."/>
        </authorList>
    </citation>
    <scope>NUCLEOTIDE SEQUENCE [LARGE SCALE GENOMIC DNA]</scope>
    <source>
        <strain evidence="6 8">JW-YL-7</strain>
    </source>
</reference>